<feature type="transmembrane region" description="Helical" evidence="1">
    <location>
        <begin position="181"/>
        <end position="205"/>
    </location>
</feature>
<sequence length="304" mass="35986">LQRLVKHPKDTFIINTTLWLGVALPLYFFYEAYSQYTSIRNGNGFIWWRAAIYNIIRIGPMYRHFMYVYVLCHKEAHSYGNLFSEPHNTMFGLRYIYNYYIGFFHGVLPGPFTESHIYNHHKYDNSSDDVYSTGAYPRDSFIEFLRYVYVWFLYALNISSIKKFYAESKMKRVYRSMGGTLYYVAGVAVAWKIVGNQFALFYILYPLIEGNILLSAVNYTWHAFIDPTNHDNDYVNSVTILDGLNFTLDEEYHVVHHQYAGVHWSKNKALFYKHIEDYKKCTATIFKECNLFVIWGMIVAKDYD</sequence>
<dbReference type="GO" id="GO:0006629">
    <property type="term" value="P:lipid metabolic process"/>
    <property type="evidence" value="ECO:0007669"/>
    <property type="project" value="InterPro"/>
</dbReference>
<feature type="non-terminal residue" evidence="3">
    <location>
        <position position="1"/>
    </location>
</feature>
<dbReference type="KEGG" id="fcy:FRACYDRAFT_158469"/>
<dbReference type="OrthoDB" id="1470350at2759"/>
<evidence type="ECO:0000256" key="1">
    <source>
        <dbReference type="SAM" id="Phobius"/>
    </source>
</evidence>
<reference evidence="3 4" key="1">
    <citation type="submission" date="2016-09" db="EMBL/GenBank/DDBJ databases">
        <title>Extensive genetic diversity and differential bi-allelic expression allows diatom success in the polar Southern Ocean.</title>
        <authorList>
            <consortium name="DOE Joint Genome Institute"/>
            <person name="Mock T."/>
            <person name="Otillar R.P."/>
            <person name="Strauss J."/>
            <person name="Dupont C."/>
            <person name="Frickenhaus S."/>
            <person name="Maumus F."/>
            <person name="Mcmullan M."/>
            <person name="Sanges R."/>
            <person name="Schmutz J."/>
            <person name="Toseland A."/>
            <person name="Valas R."/>
            <person name="Veluchamy A."/>
            <person name="Ward B.J."/>
            <person name="Allen A."/>
            <person name="Barry K."/>
            <person name="Falciatore A."/>
            <person name="Ferrante M."/>
            <person name="Fortunato A.E."/>
            <person name="Gloeckner G."/>
            <person name="Gruber A."/>
            <person name="Hipkin R."/>
            <person name="Janech M."/>
            <person name="Kroth P."/>
            <person name="Leese F."/>
            <person name="Lindquist E."/>
            <person name="Lyon B.R."/>
            <person name="Martin J."/>
            <person name="Mayer C."/>
            <person name="Parker M."/>
            <person name="Quesneville H."/>
            <person name="Raymond J."/>
            <person name="Uhlig C."/>
            <person name="Valentin K.U."/>
            <person name="Worden A.Z."/>
            <person name="Armbrust E.V."/>
            <person name="Bowler C."/>
            <person name="Green B."/>
            <person name="Moulton V."/>
            <person name="Van Oosterhout C."/>
            <person name="Grigoriev I."/>
        </authorList>
    </citation>
    <scope>NUCLEOTIDE SEQUENCE [LARGE SCALE GENOMIC DNA]</scope>
    <source>
        <strain evidence="3 4">CCMP1102</strain>
    </source>
</reference>
<organism evidence="3 4">
    <name type="scientific">Fragilariopsis cylindrus CCMP1102</name>
    <dbReference type="NCBI Taxonomy" id="635003"/>
    <lineage>
        <taxon>Eukaryota</taxon>
        <taxon>Sar</taxon>
        <taxon>Stramenopiles</taxon>
        <taxon>Ochrophyta</taxon>
        <taxon>Bacillariophyta</taxon>
        <taxon>Bacillariophyceae</taxon>
        <taxon>Bacillariophycidae</taxon>
        <taxon>Bacillariales</taxon>
        <taxon>Bacillariaceae</taxon>
        <taxon>Fragilariopsis</taxon>
    </lineage>
</organism>
<evidence type="ECO:0000313" key="4">
    <source>
        <dbReference type="Proteomes" id="UP000095751"/>
    </source>
</evidence>
<accession>A0A1E7EZ03</accession>
<feature type="transmembrane region" description="Helical" evidence="1">
    <location>
        <begin position="144"/>
        <end position="161"/>
    </location>
</feature>
<evidence type="ECO:0000313" key="3">
    <source>
        <dbReference type="EMBL" id="OEU11049.1"/>
    </source>
</evidence>
<keyword evidence="1" id="KW-0812">Transmembrane</keyword>
<dbReference type="EMBL" id="KV784369">
    <property type="protein sequence ID" value="OEU11049.1"/>
    <property type="molecule type" value="Genomic_DNA"/>
</dbReference>
<dbReference type="Proteomes" id="UP000095751">
    <property type="component" value="Unassembled WGS sequence"/>
</dbReference>
<evidence type="ECO:0000259" key="2">
    <source>
        <dbReference type="Pfam" id="PF00487"/>
    </source>
</evidence>
<dbReference type="AlphaFoldDB" id="A0A1E7EZ03"/>
<keyword evidence="4" id="KW-1185">Reference proteome</keyword>
<protein>
    <recommendedName>
        <fullName evidence="2">Fatty acid desaturase domain-containing protein</fullName>
    </recommendedName>
</protein>
<proteinExistence type="predicted"/>
<name>A0A1E7EZ03_9STRA</name>
<dbReference type="InterPro" id="IPR005804">
    <property type="entry name" value="FA_desaturase_dom"/>
</dbReference>
<gene>
    <name evidence="3" type="ORF">FRACYDRAFT_158469</name>
</gene>
<dbReference type="PANTHER" id="PTHR36459:SF1">
    <property type="entry name" value="FATTY ACID DESATURASE DOMAIN-CONTAINING PROTEIN-RELATED"/>
    <property type="match status" value="1"/>
</dbReference>
<feature type="transmembrane region" description="Helical" evidence="1">
    <location>
        <begin position="12"/>
        <end position="30"/>
    </location>
</feature>
<dbReference type="InParanoid" id="A0A1E7EZ03"/>
<keyword evidence="1" id="KW-0472">Membrane</keyword>
<keyword evidence="1" id="KW-1133">Transmembrane helix</keyword>
<feature type="domain" description="Fatty acid desaturase" evidence="2">
    <location>
        <begin position="59"/>
        <end position="280"/>
    </location>
</feature>
<dbReference type="PANTHER" id="PTHR36459">
    <property type="entry name" value="ORF"/>
    <property type="match status" value="1"/>
</dbReference>
<feature type="non-terminal residue" evidence="3">
    <location>
        <position position="304"/>
    </location>
</feature>
<dbReference type="Pfam" id="PF00487">
    <property type="entry name" value="FA_desaturase"/>
    <property type="match status" value="1"/>
</dbReference>